<evidence type="ECO:0000313" key="2">
    <source>
        <dbReference type="EMBL" id="JAD66025.1"/>
    </source>
</evidence>
<proteinExistence type="predicted"/>
<name>A0A0A9BXX5_ARUDO</name>
<keyword evidence="1" id="KW-0472">Membrane</keyword>
<protein>
    <submittedName>
        <fullName evidence="2">Uncharacterized protein</fullName>
    </submittedName>
</protein>
<organism evidence="2">
    <name type="scientific">Arundo donax</name>
    <name type="common">Giant reed</name>
    <name type="synonym">Donax arundinaceus</name>
    <dbReference type="NCBI Taxonomy" id="35708"/>
    <lineage>
        <taxon>Eukaryota</taxon>
        <taxon>Viridiplantae</taxon>
        <taxon>Streptophyta</taxon>
        <taxon>Embryophyta</taxon>
        <taxon>Tracheophyta</taxon>
        <taxon>Spermatophyta</taxon>
        <taxon>Magnoliopsida</taxon>
        <taxon>Liliopsida</taxon>
        <taxon>Poales</taxon>
        <taxon>Poaceae</taxon>
        <taxon>PACMAD clade</taxon>
        <taxon>Arundinoideae</taxon>
        <taxon>Arundineae</taxon>
        <taxon>Arundo</taxon>
    </lineage>
</organism>
<reference evidence="2" key="1">
    <citation type="submission" date="2014-09" db="EMBL/GenBank/DDBJ databases">
        <authorList>
            <person name="Magalhaes I.L.F."/>
            <person name="Oliveira U."/>
            <person name="Santos F.R."/>
            <person name="Vidigal T.H.D.A."/>
            <person name="Brescovit A.D."/>
            <person name="Santos A.J."/>
        </authorList>
    </citation>
    <scope>NUCLEOTIDE SEQUENCE</scope>
    <source>
        <tissue evidence="2">Shoot tissue taken approximately 20 cm above the soil surface</tissue>
    </source>
</reference>
<keyword evidence="1" id="KW-1133">Transmembrane helix</keyword>
<reference evidence="2" key="2">
    <citation type="journal article" date="2015" name="Data Brief">
        <title>Shoot transcriptome of the giant reed, Arundo donax.</title>
        <authorList>
            <person name="Barrero R.A."/>
            <person name="Guerrero F.D."/>
            <person name="Moolhuijzen P."/>
            <person name="Goolsby J.A."/>
            <person name="Tidwell J."/>
            <person name="Bellgard S.E."/>
            <person name="Bellgard M.I."/>
        </authorList>
    </citation>
    <scope>NUCLEOTIDE SEQUENCE</scope>
    <source>
        <tissue evidence="2">Shoot tissue taken approximately 20 cm above the soil surface</tissue>
    </source>
</reference>
<feature type="transmembrane region" description="Helical" evidence="1">
    <location>
        <begin position="21"/>
        <end position="46"/>
    </location>
</feature>
<evidence type="ECO:0000256" key="1">
    <source>
        <dbReference type="SAM" id="Phobius"/>
    </source>
</evidence>
<dbReference type="EMBL" id="GBRH01231870">
    <property type="protein sequence ID" value="JAD66025.1"/>
    <property type="molecule type" value="Transcribed_RNA"/>
</dbReference>
<keyword evidence="1" id="KW-0812">Transmembrane</keyword>
<sequence length="47" mass="5688">MLINKYEKGKMQCVDWLDRPVCILQSSHWILFSKLYIYAMLVSYVFL</sequence>
<accession>A0A0A9BXX5</accession>
<dbReference type="AlphaFoldDB" id="A0A0A9BXX5"/>